<feature type="transmembrane region" description="Helical" evidence="5">
    <location>
        <begin position="355"/>
        <end position="380"/>
    </location>
</feature>
<feature type="transmembrane region" description="Helical" evidence="5">
    <location>
        <begin position="291"/>
        <end position="314"/>
    </location>
</feature>
<feature type="transmembrane region" description="Helical" evidence="5">
    <location>
        <begin position="252"/>
        <end position="271"/>
    </location>
</feature>
<gene>
    <name evidence="7" type="ORF">ONE63_007176</name>
</gene>
<dbReference type="Pfam" id="PF00083">
    <property type="entry name" value="Sugar_tr"/>
    <property type="match status" value="1"/>
</dbReference>
<evidence type="ECO:0000256" key="3">
    <source>
        <dbReference type="ARBA" id="ARBA00022989"/>
    </source>
</evidence>
<dbReference type="Gene3D" id="1.20.1250.20">
    <property type="entry name" value="MFS general substrate transporter like domains"/>
    <property type="match status" value="1"/>
</dbReference>
<evidence type="ECO:0000313" key="7">
    <source>
        <dbReference type="EMBL" id="KAJ1528797.1"/>
    </source>
</evidence>
<feature type="transmembrane region" description="Helical" evidence="5">
    <location>
        <begin position="112"/>
        <end position="132"/>
    </location>
</feature>
<dbReference type="InterPro" id="IPR036259">
    <property type="entry name" value="MFS_trans_sf"/>
</dbReference>
<comment type="caution">
    <text evidence="7">The sequence shown here is derived from an EMBL/GenBank/DDBJ whole genome shotgun (WGS) entry which is preliminary data.</text>
</comment>
<dbReference type="PROSITE" id="PS50850">
    <property type="entry name" value="MFS"/>
    <property type="match status" value="1"/>
</dbReference>
<evidence type="ECO:0000259" key="6">
    <source>
        <dbReference type="PROSITE" id="PS50850"/>
    </source>
</evidence>
<feature type="domain" description="Major facilitator superfamily (MFS) profile" evidence="6">
    <location>
        <begin position="1"/>
        <end position="461"/>
    </location>
</feature>
<name>A0AAV7XR79_9NEOP</name>
<evidence type="ECO:0000256" key="1">
    <source>
        <dbReference type="ARBA" id="ARBA00004141"/>
    </source>
</evidence>
<keyword evidence="3 5" id="KW-1133">Transmembrane helix</keyword>
<dbReference type="InterPro" id="IPR050549">
    <property type="entry name" value="MFS_Trehalose_Transporter"/>
</dbReference>
<dbReference type="Proteomes" id="UP001075354">
    <property type="component" value="Chromosome 4"/>
</dbReference>
<feature type="transmembrane region" description="Helical" evidence="5">
    <location>
        <begin position="144"/>
        <end position="162"/>
    </location>
</feature>
<evidence type="ECO:0000256" key="2">
    <source>
        <dbReference type="ARBA" id="ARBA00022692"/>
    </source>
</evidence>
<feature type="transmembrane region" description="Helical" evidence="5">
    <location>
        <begin position="29"/>
        <end position="46"/>
    </location>
</feature>
<evidence type="ECO:0000256" key="5">
    <source>
        <dbReference type="SAM" id="Phobius"/>
    </source>
</evidence>
<feature type="transmembrane region" description="Helical" evidence="5">
    <location>
        <begin position="174"/>
        <end position="195"/>
    </location>
</feature>
<evidence type="ECO:0000256" key="4">
    <source>
        <dbReference type="ARBA" id="ARBA00023136"/>
    </source>
</evidence>
<sequence length="484" mass="50887">MTAVCCSGRCLGCCAWCGSRRSLARRAQCRAVLPVLLVLLGAGYGAALSGAWLGWTLLGAALCGGLQDVLGRRSVIALSVPLQVAAVLVHAWLVQEPEEAVLDGVALGVRLVRSACSGVALGLALPAALFYLAELWRGARRGAVCCVPAIAVLAGRTLAYGLEEAVRAADAPPRVATLAGLAPGCLGLLLLLLLAPPSPFWLALRGREVALASSIARIRGLRDERGARDEAEDVAYTVREQRASLCAGNWRGPLLSLLLVGGMPLAGVPLLEAHLPAVLSPFGEDVADGGRWAWLVRVSFGGALVLAVAVVALLTDRCGRRPLVAAACLVLAAGHATLGYFHWFLGTPLPPRATLAWYITLGALSVAAVAGAALSALAWLVIAEVLPVRAKAVVPSLALLLALVLQSSLDALHEALPVALLWAEDEDSPLERRWPAAWCWAHSLWCLLLALVVAVLLPETKGFSLAQLHEIFRGPNRQNMRTRL</sequence>
<dbReference type="GO" id="GO:0016020">
    <property type="term" value="C:membrane"/>
    <property type="evidence" value="ECO:0007669"/>
    <property type="project" value="UniProtKB-SubCell"/>
</dbReference>
<organism evidence="7 8">
    <name type="scientific">Megalurothrips usitatus</name>
    <name type="common">bean blossom thrips</name>
    <dbReference type="NCBI Taxonomy" id="439358"/>
    <lineage>
        <taxon>Eukaryota</taxon>
        <taxon>Metazoa</taxon>
        <taxon>Ecdysozoa</taxon>
        <taxon>Arthropoda</taxon>
        <taxon>Hexapoda</taxon>
        <taxon>Insecta</taxon>
        <taxon>Pterygota</taxon>
        <taxon>Neoptera</taxon>
        <taxon>Paraneoptera</taxon>
        <taxon>Thysanoptera</taxon>
        <taxon>Terebrantia</taxon>
        <taxon>Thripoidea</taxon>
        <taxon>Thripidae</taxon>
        <taxon>Megalurothrips</taxon>
    </lineage>
</organism>
<dbReference type="AlphaFoldDB" id="A0AAV7XR79"/>
<feature type="transmembrane region" description="Helical" evidence="5">
    <location>
        <begin position="323"/>
        <end position="343"/>
    </location>
</feature>
<keyword evidence="4 5" id="KW-0472">Membrane</keyword>
<dbReference type="PANTHER" id="PTHR48021">
    <property type="match status" value="1"/>
</dbReference>
<evidence type="ECO:0000313" key="8">
    <source>
        <dbReference type="Proteomes" id="UP001075354"/>
    </source>
</evidence>
<dbReference type="SUPFAM" id="SSF103473">
    <property type="entry name" value="MFS general substrate transporter"/>
    <property type="match status" value="1"/>
</dbReference>
<proteinExistence type="predicted"/>
<reference evidence="7" key="1">
    <citation type="submission" date="2022-12" db="EMBL/GenBank/DDBJ databases">
        <title>Chromosome-level genome assembly of the bean flower thrips Megalurothrips usitatus.</title>
        <authorList>
            <person name="Ma L."/>
            <person name="Liu Q."/>
            <person name="Li H."/>
            <person name="Cai W."/>
        </authorList>
    </citation>
    <scope>NUCLEOTIDE SEQUENCE</scope>
    <source>
        <strain evidence="7">Cailab_2022a</strain>
    </source>
</reference>
<accession>A0AAV7XR79</accession>
<keyword evidence="8" id="KW-1185">Reference proteome</keyword>
<keyword evidence="2 5" id="KW-0812">Transmembrane</keyword>
<dbReference type="PANTHER" id="PTHR48021:SF1">
    <property type="entry name" value="GH07001P-RELATED"/>
    <property type="match status" value="1"/>
</dbReference>
<feature type="transmembrane region" description="Helical" evidence="5">
    <location>
        <begin position="435"/>
        <end position="457"/>
    </location>
</feature>
<protein>
    <recommendedName>
        <fullName evidence="6">Major facilitator superfamily (MFS) profile domain-containing protein</fullName>
    </recommendedName>
</protein>
<dbReference type="GO" id="GO:0022857">
    <property type="term" value="F:transmembrane transporter activity"/>
    <property type="evidence" value="ECO:0007669"/>
    <property type="project" value="InterPro"/>
</dbReference>
<dbReference type="InterPro" id="IPR005828">
    <property type="entry name" value="MFS_sugar_transport-like"/>
</dbReference>
<comment type="subcellular location">
    <subcellularLocation>
        <location evidence="1">Membrane</location>
        <topology evidence="1">Multi-pass membrane protein</topology>
    </subcellularLocation>
</comment>
<dbReference type="InterPro" id="IPR020846">
    <property type="entry name" value="MFS_dom"/>
</dbReference>
<dbReference type="EMBL" id="JAPTSV010000004">
    <property type="protein sequence ID" value="KAJ1528797.1"/>
    <property type="molecule type" value="Genomic_DNA"/>
</dbReference>